<evidence type="ECO:0000313" key="2">
    <source>
        <dbReference type="EMBL" id="CUW13890.1"/>
    </source>
</evidence>
<dbReference type="InterPro" id="IPR000182">
    <property type="entry name" value="GNAT_dom"/>
</dbReference>
<sequence length="176" mass="20350">MNMLVYMRQAQNNDLVDIVTIIEAARFYLKQQGINQWQLGYPNQETILNDLNQKNGYVLIAENQVAGYAVIVPGEEPNYTKIESGHWLNQATDYVSIHRFALSPLYRGQKLTQRFMTAILTYFFEQQVIDFRIDTHPKNMAMQAVIRDNGFTRQGIIRINEGGDSSIRWAYQVLLA</sequence>
<gene>
    <name evidence="2" type="ORF">KSL4_1101</name>
</gene>
<dbReference type="RefSeq" id="WP_010383231.1">
    <property type="nucleotide sequence ID" value="NZ_FBSX01000009.1"/>
</dbReference>
<evidence type="ECO:0000313" key="3">
    <source>
        <dbReference type="Proteomes" id="UP000199047"/>
    </source>
</evidence>
<feature type="domain" description="N-acetyltransferase" evidence="1">
    <location>
        <begin position="5"/>
        <end position="174"/>
    </location>
</feature>
<dbReference type="SUPFAM" id="SSF55729">
    <property type="entry name" value="Acyl-CoA N-acyltransferases (Nat)"/>
    <property type="match status" value="1"/>
</dbReference>
<dbReference type="Gene3D" id="3.40.630.30">
    <property type="match status" value="1"/>
</dbReference>
<evidence type="ECO:0000259" key="1">
    <source>
        <dbReference type="PROSITE" id="PS51186"/>
    </source>
</evidence>
<reference evidence="2 3" key="1">
    <citation type="submission" date="2015-12" db="EMBL/GenBank/DDBJ databases">
        <authorList>
            <person name="Andreevskaya M."/>
        </authorList>
    </citation>
    <scope>NUCLEOTIDE SEQUENCE [LARGE SCALE GENOMIC DNA]</scope>
    <source>
        <strain evidence="2 3">KSL4-2</strain>
    </source>
</reference>
<organism evidence="2 3">
    <name type="scientific">Leuconostoc inhae</name>
    <dbReference type="NCBI Taxonomy" id="178001"/>
    <lineage>
        <taxon>Bacteria</taxon>
        <taxon>Bacillati</taxon>
        <taxon>Bacillota</taxon>
        <taxon>Bacilli</taxon>
        <taxon>Lactobacillales</taxon>
        <taxon>Lactobacillaceae</taxon>
        <taxon>Leuconostoc</taxon>
    </lineage>
</organism>
<keyword evidence="3" id="KW-1185">Reference proteome</keyword>
<dbReference type="Proteomes" id="UP000199047">
    <property type="component" value="Unassembled WGS sequence"/>
</dbReference>
<dbReference type="InterPro" id="IPR016181">
    <property type="entry name" value="Acyl_CoA_acyltransferase"/>
</dbReference>
<accession>A0ABM9V4Y0</accession>
<protein>
    <submittedName>
        <fullName evidence="2">Acetyltransferase, GNAT family</fullName>
    </submittedName>
</protein>
<dbReference type="EMBL" id="FBTB01000017">
    <property type="protein sequence ID" value="CUW13890.1"/>
    <property type="molecule type" value="Genomic_DNA"/>
</dbReference>
<dbReference type="GeneID" id="34301117"/>
<dbReference type="Pfam" id="PF00583">
    <property type="entry name" value="Acetyltransf_1"/>
    <property type="match status" value="1"/>
</dbReference>
<dbReference type="PROSITE" id="PS51186">
    <property type="entry name" value="GNAT"/>
    <property type="match status" value="1"/>
</dbReference>
<proteinExistence type="predicted"/>
<comment type="caution">
    <text evidence="2">The sequence shown here is derived from an EMBL/GenBank/DDBJ whole genome shotgun (WGS) entry which is preliminary data.</text>
</comment>
<name>A0ABM9V4Y0_9LACO</name>